<feature type="binding site" description="covalent" evidence="8">
    <location>
        <position position="35"/>
    </location>
    <ligand>
        <name>heme c</name>
        <dbReference type="ChEBI" id="CHEBI:61717"/>
        <label>1</label>
    </ligand>
</feature>
<feature type="domain" description="Cytochrome c" evidence="11">
    <location>
        <begin position="23"/>
        <end position="108"/>
    </location>
</feature>
<feature type="signal peptide" evidence="10">
    <location>
        <begin position="1"/>
        <end position="20"/>
    </location>
</feature>
<feature type="domain" description="Cytochrome c" evidence="11">
    <location>
        <begin position="117"/>
        <end position="208"/>
    </location>
</feature>
<dbReference type="OrthoDB" id="9773456at2"/>
<comment type="PTM">
    <text evidence="8">Binds 2 heme c groups covalently per subunit.</text>
</comment>
<evidence type="ECO:0000259" key="11">
    <source>
        <dbReference type="PROSITE" id="PS51007"/>
    </source>
</evidence>
<dbReference type="GO" id="GO:0020037">
    <property type="term" value="F:heme binding"/>
    <property type="evidence" value="ECO:0007669"/>
    <property type="project" value="InterPro"/>
</dbReference>
<proteinExistence type="predicted"/>
<keyword evidence="10" id="KW-0732">Signal</keyword>
<organism evidence="12 13">
    <name type="scientific">Pseudidiomarina atlantica</name>
    <dbReference type="NCBI Taxonomy" id="1517416"/>
    <lineage>
        <taxon>Bacteria</taxon>
        <taxon>Pseudomonadati</taxon>
        <taxon>Pseudomonadota</taxon>
        <taxon>Gammaproteobacteria</taxon>
        <taxon>Alteromonadales</taxon>
        <taxon>Idiomarinaceae</taxon>
        <taxon>Pseudidiomarina</taxon>
    </lineage>
</organism>
<dbReference type="AlphaFoldDB" id="A0A094IQD7"/>
<evidence type="ECO:0000256" key="5">
    <source>
        <dbReference type="ARBA" id="ARBA00022764"/>
    </source>
</evidence>
<feature type="binding site" description="axial binding residue" evidence="9">
    <location>
        <position position="85"/>
    </location>
    <ligand>
        <name>heme c</name>
        <dbReference type="ChEBI" id="CHEBI:61717"/>
        <label>1</label>
    </ligand>
    <ligandPart>
        <name>Fe</name>
        <dbReference type="ChEBI" id="CHEBI:18248"/>
    </ligandPart>
</feature>
<evidence type="ECO:0000256" key="10">
    <source>
        <dbReference type="SAM" id="SignalP"/>
    </source>
</evidence>
<keyword evidence="13" id="KW-1185">Reference proteome</keyword>
<keyword evidence="6" id="KW-0249">Electron transport</keyword>
<evidence type="ECO:0000256" key="3">
    <source>
        <dbReference type="ARBA" id="ARBA00022617"/>
    </source>
</evidence>
<protein>
    <submittedName>
        <fullName evidence="12">Cytochrome C</fullName>
    </submittedName>
</protein>
<feature type="binding site" description="covalent" evidence="8">
    <location>
        <position position="138"/>
    </location>
    <ligand>
        <name>heme c</name>
        <dbReference type="ChEBI" id="CHEBI:61717"/>
        <label>2</label>
    </ligand>
</feature>
<evidence type="ECO:0000256" key="1">
    <source>
        <dbReference type="ARBA" id="ARBA00004418"/>
    </source>
</evidence>
<feature type="binding site" description="axial binding residue" evidence="9">
    <location>
        <position position="185"/>
    </location>
    <ligand>
        <name>heme c</name>
        <dbReference type="ChEBI" id="CHEBI:61717"/>
        <label>2</label>
    </ligand>
    <ligandPart>
        <name>Fe</name>
        <dbReference type="ChEBI" id="CHEBI:18248"/>
    </ligandPart>
</feature>
<dbReference type="Gene3D" id="1.10.760.10">
    <property type="entry name" value="Cytochrome c-like domain"/>
    <property type="match status" value="2"/>
</dbReference>
<evidence type="ECO:0000256" key="4">
    <source>
        <dbReference type="ARBA" id="ARBA00022723"/>
    </source>
</evidence>
<feature type="binding site" description="axial binding residue" evidence="9">
    <location>
        <position position="142"/>
    </location>
    <ligand>
        <name>heme c</name>
        <dbReference type="ChEBI" id="CHEBI:61717"/>
        <label>2</label>
    </ligand>
    <ligandPart>
        <name>Fe</name>
        <dbReference type="ChEBI" id="CHEBI:18248"/>
    </ligandPart>
</feature>
<evidence type="ECO:0000313" key="13">
    <source>
        <dbReference type="Proteomes" id="UP000053718"/>
    </source>
</evidence>
<dbReference type="InterPro" id="IPR050597">
    <property type="entry name" value="Cytochrome_c_Oxidase_Subunit"/>
</dbReference>
<dbReference type="EMBL" id="JPIN01000012">
    <property type="protein sequence ID" value="KFZ28079.1"/>
    <property type="molecule type" value="Genomic_DNA"/>
</dbReference>
<evidence type="ECO:0000256" key="6">
    <source>
        <dbReference type="ARBA" id="ARBA00022982"/>
    </source>
</evidence>
<reference evidence="12 13" key="1">
    <citation type="submission" date="2014-06" db="EMBL/GenBank/DDBJ databases">
        <title>Draft genome sequence of Idiomarina sp. MCCC 1A10513.</title>
        <authorList>
            <person name="Du J."/>
            <person name="Lai Q."/>
            <person name="Shao Z."/>
        </authorList>
    </citation>
    <scope>NUCLEOTIDE SEQUENCE [LARGE SCALE GENOMIC DNA]</scope>
    <source>
        <strain evidence="12 13">MCCC 1A10513</strain>
    </source>
</reference>
<dbReference type="InterPro" id="IPR036909">
    <property type="entry name" value="Cyt_c-like_dom_sf"/>
</dbReference>
<feature type="binding site" description="axial binding residue" evidence="9">
    <location>
        <position position="39"/>
    </location>
    <ligand>
        <name>heme c</name>
        <dbReference type="ChEBI" id="CHEBI:61717"/>
        <label>1</label>
    </ligand>
    <ligandPart>
        <name>Fe</name>
        <dbReference type="ChEBI" id="CHEBI:18248"/>
    </ligandPart>
</feature>
<dbReference type="eggNOG" id="COG2863">
    <property type="taxonomic scope" value="Bacteria"/>
</dbReference>
<dbReference type="PANTHER" id="PTHR33751:SF9">
    <property type="entry name" value="CYTOCHROME C4"/>
    <property type="match status" value="1"/>
</dbReference>
<dbReference type="STRING" id="1517416.IDAT_10840"/>
<feature type="binding site" description="covalent" evidence="8">
    <location>
        <position position="38"/>
    </location>
    <ligand>
        <name>heme c</name>
        <dbReference type="ChEBI" id="CHEBI:61717"/>
        <label>1</label>
    </ligand>
</feature>
<accession>A0A094IQD7</accession>
<keyword evidence="5" id="KW-0574">Periplasm</keyword>
<dbReference type="Proteomes" id="UP000053718">
    <property type="component" value="Unassembled WGS sequence"/>
</dbReference>
<dbReference type="GO" id="GO:0005506">
    <property type="term" value="F:iron ion binding"/>
    <property type="evidence" value="ECO:0007669"/>
    <property type="project" value="InterPro"/>
</dbReference>
<dbReference type="GO" id="GO:0042597">
    <property type="term" value="C:periplasmic space"/>
    <property type="evidence" value="ECO:0007669"/>
    <property type="project" value="UniProtKB-SubCell"/>
</dbReference>
<dbReference type="PANTHER" id="PTHR33751">
    <property type="entry name" value="CBB3-TYPE CYTOCHROME C OXIDASE SUBUNIT FIXP"/>
    <property type="match status" value="1"/>
</dbReference>
<dbReference type="PROSITE" id="PS51007">
    <property type="entry name" value="CYTC"/>
    <property type="match status" value="2"/>
</dbReference>
<keyword evidence="2" id="KW-0813">Transport</keyword>
<keyword evidence="3 8" id="KW-0349">Heme</keyword>
<gene>
    <name evidence="12" type="ORF">IDAT_10840</name>
</gene>
<evidence type="ECO:0000256" key="7">
    <source>
        <dbReference type="ARBA" id="ARBA00023004"/>
    </source>
</evidence>
<comment type="caution">
    <text evidence="12">The sequence shown here is derived from an EMBL/GenBank/DDBJ whole genome shotgun (WGS) entry which is preliminary data.</text>
</comment>
<sequence>MKKLAMFVGLYLGLTGAVMAQTGDAEAGKEKSMVCAACHGPTGNSPSDMYPKLNGQHASYLMKQLHDYQLAGETGGEEGRANAIMQGQAASLSDQDIADLSAYFAAQDPMQGSAPEDVVAAGQKLYMGGDEERGLTACVACHGPRGDGMGLAKFPDISGNHPAYIAQQLEMFRDGSRANDMNGMMRDVAAKLTDEDIEILSQYLAGLY</sequence>
<dbReference type="PIRSF" id="PIRSF000005">
    <property type="entry name" value="Cytochrome_c4"/>
    <property type="match status" value="1"/>
</dbReference>
<dbReference type="GO" id="GO:0009055">
    <property type="term" value="F:electron transfer activity"/>
    <property type="evidence" value="ECO:0007669"/>
    <property type="project" value="InterPro"/>
</dbReference>
<feature type="chain" id="PRO_5001905430" evidence="10">
    <location>
        <begin position="21"/>
        <end position="208"/>
    </location>
</feature>
<keyword evidence="7 9" id="KW-0408">Iron</keyword>
<name>A0A094IQD7_9GAMM</name>
<dbReference type="InterPro" id="IPR009056">
    <property type="entry name" value="Cyt_c-like_dom"/>
</dbReference>
<comment type="subcellular location">
    <subcellularLocation>
        <location evidence="1">Periplasm</location>
    </subcellularLocation>
</comment>
<keyword evidence="4 9" id="KW-0479">Metal-binding</keyword>
<feature type="binding site" description="covalent" evidence="8">
    <location>
        <position position="141"/>
    </location>
    <ligand>
        <name>heme c</name>
        <dbReference type="ChEBI" id="CHEBI:61717"/>
        <label>2</label>
    </ligand>
</feature>
<dbReference type="SUPFAM" id="SSF46626">
    <property type="entry name" value="Cytochrome c"/>
    <property type="match status" value="2"/>
</dbReference>
<dbReference type="InterPro" id="IPR024167">
    <property type="entry name" value="Cytochrome_c4-like"/>
</dbReference>
<evidence type="ECO:0000313" key="12">
    <source>
        <dbReference type="EMBL" id="KFZ28079.1"/>
    </source>
</evidence>
<evidence type="ECO:0000256" key="8">
    <source>
        <dbReference type="PIRSR" id="PIRSR000005-1"/>
    </source>
</evidence>
<evidence type="ECO:0000256" key="2">
    <source>
        <dbReference type="ARBA" id="ARBA00022448"/>
    </source>
</evidence>
<dbReference type="RefSeq" id="WP_034733480.1">
    <property type="nucleotide sequence ID" value="NZ_JPIN01000012.1"/>
</dbReference>
<dbReference type="Pfam" id="PF00034">
    <property type="entry name" value="Cytochrom_C"/>
    <property type="match status" value="2"/>
</dbReference>
<evidence type="ECO:0000256" key="9">
    <source>
        <dbReference type="PIRSR" id="PIRSR000005-2"/>
    </source>
</evidence>